<dbReference type="InterPro" id="IPR036812">
    <property type="entry name" value="NAD(P)_OxRdtase_dom_sf"/>
</dbReference>
<dbReference type="PROSITE" id="PS51318">
    <property type="entry name" value="TAT"/>
    <property type="match status" value="1"/>
</dbReference>
<dbReference type="GO" id="GO:0005829">
    <property type="term" value="C:cytosol"/>
    <property type="evidence" value="ECO:0007669"/>
    <property type="project" value="TreeGrafter"/>
</dbReference>
<dbReference type="SUPFAM" id="SSF51430">
    <property type="entry name" value="NAD(P)-linked oxidoreductase"/>
    <property type="match status" value="1"/>
</dbReference>
<dbReference type="CDD" id="cd19152">
    <property type="entry name" value="AKR_AKR15A"/>
    <property type="match status" value="1"/>
</dbReference>
<dbReference type="PANTHER" id="PTHR42686">
    <property type="entry name" value="GH17980P-RELATED"/>
    <property type="match status" value="1"/>
</dbReference>
<sequence>MTTTRRDFMITATMAGAAAATSRSSAQEEPGVEKPEKATRQASRRYRPDVRFGLGGVAIGNGFRVTPDDDAEQALAAAWEAGVRYFDTSPWYGLGLSERRFGHFLDDQKREDFVLSTKIGRILVPDRDFKHGMWKGDLGFNYRYDYTAEGARRSVEDSLQRLGLSSIDIVFIHDLSSDNQDMKEKWTEFFDIAAKGAMPELSRMRDEGLIKGWGFGVNTAEPILKALEVSDPDIFLAATQYSLMKHEDALEKLFPACEEHGASIVVGAPLNAGFLAGLDRYDYSGTIPAGFKEKRGEMKRIAGKHDVDLRTAALQFTAAPPVVAATIPGARDAAQARENAESMKAVIPAAFWAELKEQKLIAANAPVPA</sequence>
<evidence type="ECO:0000313" key="4">
    <source>
        <dbReference type="Proteomes" id="UP000600139"/>
    </source>
</evidence>
<reference evidence="3" key="1">
    <citation type="submission" date="2021-01" db="EMBL/GenBank/DDBJ databases">
        <title>Modified the classification status of verrucomicrobia.</title>
        <authorList>
            <person name="Feng X."/>
        </authorList>
    </citation>
    <scope>NUCLEOTIDE SEQUENCE</scope>
    <source>
        <strain evidence="3">JCM 18052</strain>
    </source>
</reference>
<feature type="region of interest" description="Disordered" evidence="1">
    <location>
        <begin position="13"/>
        <end position="45"/>
    </location>
</feature>
<evidence type="ECO:0000259" key="2">
    <source>
        <dbReference type="Pfam" id="PF00248"/>
    </source>
</evidence>
<dbReference type="InterPro" id="IPR020471">
    <property type="entry name" value="AKR"/>
</dbReference>
<evidence type="ECO:0000313" key="3">
    <source>
        <dbReference type="EMBL" id="MBK1818212.1"/>
    </source>
</evidence>
<dbReference type="PANTHER" id="PTHR42686:SF1">
    <property type="entry name" value="GH17980P-RELATED"/>
    <property type="match status" value="1"/>
</dbReference>
<dbReference type="AlphaFoldDB" id="A0A934V9D2"/>
<dbReference type="EMBL" id="JAENIK010000013">
    <property type="protein sequence ID" value="MBK1818212.1"/>
    <property type="molecule type" value="Genomic_DNA"/>
</dbReference>
<evidence type="ECO:0000256" key="1">
    <source>
        <dbReference type="SAM" id="MobiDB-lite"/>
    </source>
</evidence>
<dbReference type="Proteomes" id="UP000600139">
    <property type="component" value="Unassembled WGS sequence"/>
</dbReference>
<dbReference type="Pfam" id="PF00248">
    <property type="entry name" value="Aldo_ket_red"/>
    <property type="match status" value="1"/>
</dbReference>
<feature type="compositionally biased region" description="Low complexity" evidence="1">
    <location>
        <begin position="13"/>
        <end position="25"/>
    </location>
</feature>
<proteinExistence type="predicted"/>
<protein>
    <submittedName>
        <fullName evidence="3">Aldo/keto reductase</fullName>
    </submittedName>
</protein>
<dbReference type="InterPro" id="IPR023210">
    <property type="entry name" value="NADP_OxRdtase_dom"/>
</dbReference>
<dbReference type="InterPro" id="IPR006311">
    <property type="entry name" value="TAT_signal"/>
</dbReference>
<dbReference type="Gene3D" id="3.20.20.100">
    <property type="entry name" value="NADP-dependent oxidoreductase domain"/>
    <property type="match status" value="1"/>
</dbReference>
<comment type="caution">
    <text evidence="3">The sequence shown here is derived from an EMBL/GenBank/DDBJ whole genome shotgun (WGS) entry which is preliminary data.</text>
</comment>
<dbReference type="GO" id="GO:0016491">
    <property type="term" value="F:oxidoreductase activity"/>
    <property type="evidence" value="ECO:0007669"/>
    <property type="project" value="InterPro"/>
</dbReference>
<organism evidence="3 4">
    <name type="scientific">Luteolibacter yonseiensis</name>
    <dbReference type="NCBI Taxonomy" id="1144680"/>
    <lineage>
        <taxon>Bacteria</taxon>
        <taxon>Pseudomonadati</taxon>
        <taxon>Verrucomicrobiota</taxon>
        <taxon>Verrucomicrobiia</taxon>
        <taxon>Verrucomicrobiales</taxon>
        <taxon>Verrucomicrobiaceae</taxon>
        <taxon>Luteolibacter</taxon>
    </lineage>
</organism>
<gene>
    <name evidence="3" type="ORF">JIN84_21490</name>
</gene>
<keyword evidence="4" id="KW-1185">Reference proteome</keyword>
<feature type="domain" description="NADP-dependent oxidoreductase" evidence="2">
    <location>
        <begin position="53"/>
        <end position="357"/>
    </location>
</feature>
<accession>A0A934V9D2</accession>
<name>A0A934V9D2_9BACT</name>